<dbReference type="NCBIfam" id="TIGR00577">
    <property type="entry name" value="fpg"/>
    <property type="match status" value="1"/>
</dbReference>
<dbReference type="NCBIfam" id="NF002211">
    <property type="entry name" value="PRK01103.1"/>
    <property type="match status" value="1"/>
</dbReference>
<evidence type="ECO:0000256" key="13">
    <source>
        <dbReference type="ARBA" id="ARBA00023295"/>
    </source>
</evidence>
<sequence>MPELPEVEVTRRGVAPHLEGRVVEQVVFRREGLRWPFPAHIAELLVGRTILHVRRRGKYLLVGFESGTLIVHLGMSGHLRVLPPGVEPKKHDHFDLVVTDGAVRPGLRQVLRLHDPRRFGAVLWHPHDDGDLGQHVLLRGLGVEPLEDGFSAELLYKATRKRSAPIKQVLLSGDIVVGVGNIYACESLFHAGISPKTAASRISRARYEKLAAAIRTVLADAIVQGGSTLRDFIAVNGQSGYFQQTYFVYDRAGVPCRNCGAPVRQIKQGQRSTFYCATCQR</sequence>
<evidence type="ECO:0000256" key="12">
    <source>
        <dbReference type="ARBA" id="ARBA00023268"/>
    </source>
</evidence>
<comment type="similarity">
    <text evidence="2 15">Belongs to the FPG family.</text>
</comment>
<dbReference type="Gene3D" id="1.10.8.50">
    <property type="match status" value="1"/>
</dbReference>
<feature type="binding site" evidence="15">
    <location>
        <position position="117"/>
    </location>
    <ligand>
        <name>DNA</name>
        <dbReference type="ChEBI" id="CHEBI:16991"/>
    </ligand>
</feature>
<evidence type="ECO:0000256" key="2">
    <source>
        <dbReference type="ARBA" id="ARBA00009409"/>
    </source>
</evidence>
<feature type="active site" description="Proton donor; for delta-elimination activity" evidence="15">
    <location>
        <position position="271"/>
    </location>
</feature>
<dbReference type="GO" id="GO:0140078">
    <property type="term" value="F:class I DNA-(apurinic or apyrimidinic site) endonuclease activity"/>
    <property type="evidence" value="ECO:0007669"/>
    <property type="project" value="UniProtKB-EC"/>
</dbReference>
<evidence type="ECO:0000256" key="5">
    <source>
        <dbReference type="ARBA" id="ARBA00022763"/>
    </source>
</evidence>
<evidence type="ECO:0000313" key="18">
    <source>
        <dbReference type="EMBL" id="MFC5459600.1"/>
    </source>
</evidence>
<dbReference type="InterPro" id="IPR000214">
    <property type="entry name" value="Znf_DNA_glyclase/AP_lyase"/>
</dbReference>
<evidence type="ECO:0000256" key="1">
    <source>
        <dbReference type="ARBA" id="ARBA00001668"/>
    </source>
</evidence>
<dbReference type="PANTHER" id="PTHR22993">
    <property type="entry name" value="FORMAMIDOPYRIMIDINE-DNA GLYCOSYLASE"/>
    <property type="match status" value="1"/>
</dbReference>
<dbReference type="EC" id="4.2.99.18" evidence="15"/>
<evidence type="ECO:0000256" key="11">
    <source>
        <dbReference type="ARBA" id="ARBA00023239"/>
    </source>
</evidence>
<feature type="binding site" evidence="15">
    <location>
        <position position="162"/>
    </location>
    <ligand>
        <name>DNA</name>
        <dbReference type="ChEBI" id="CHEBI:16991"/>
    </ligand>
</feature>
<gene>
    <name evidence="15 18" type="primary">mutM</name>
    <name evidence="15" type="synonym">fpg</name>
    <name evidence="18" type="ORF">ACFPN5_07235</name>
</gene>
<dbReference type="HAMAP" id="MF_00103">
    <property type="entry name" value="Fapy_DNA_glycosyl"/>
    <property type="match status" value="1"/>
</dbReference>
<name>A0ABW0L1K1_9BURK</name>
<evidence type="ECO:0000259" key="16">
    <source>
        <dbReference type="PROSITE" id="PS51066"/>
    </source>
</evidence>
<dbReference type="PROSITE" id="PS01242">
    <property type="entry name" value="ZF_FPG_1"/>
    <property type="match status" value="1"/>
</dbReference>
<feature type="active site" description="Schiff-base intermediate with DNA" evidence="15">
    <location>
        <position position="2"/>
    </location>
</feature>
<dbReference type="Proteomes" id="UP001596050">
    <property type="component" value="Unassembled WGS sequence"/>
</dbReference>
<comment type="catalytic activity">
    <reaction evidence="14 15">
        <text>2'-deoxyribonucleotide-(2'-deoxyribose 5'-phosphate)-2'-deoxyribonucleotide-DNA = a 3'-end 2'-deoxyribonucleotide-(2,3-dehydro-2,3-deoxyribose 5'-phosphate)-DNA + a 5'-end 5'-phospho-2'-deoxyribonucleoside-DNA + H(+)</text>
        <dbReference type="Rhea" id="RHEA:66592"/>
        <dbReference type="Rhea" id="RHEA-COMP:13180"/>
        <dbReference type="Rhea" id="RHEA-COMP:16897"/>
        <dbReference type="Rhea" id="RHEA-COMP:17067"/>
        <dbReference type="ChEBI" id="CHEBI:15378"/>
        <dbReference type="ChEBI" id="CHEBI:136412"/>
        <dbReference type="ChEBI" id="CHEBI:157695"/>
        <dbReference type="ChEBI" id="CHEBI:167181"/>
        <dbReference type="EC" id="4.2.99.18"/>
    </reaction>
</comment>
<dbReference type="PROSITE" id="PS51068">
    <property type="entry name" value="FPG_CAT"/>
    <property type="match status" value="1"/>
</dbReference>
<dbReference type="Gene3D" id="3.20.190.10">
    <property type="entry name" value="MutM-like, N-terminal"/>
    <property type="match status" value="1"/>
</dbReference>
<dbReference type="Pfam" id="PF06831">
    <property type="entry name" value="H2TH"/>
    <property type="match status" value="1"/>
</dbReference>
<protein>
    <recommendedName>
        <fullName evidence="15">Formamidopyrimidine-DNA glycosylase</fullName>
        <shortName evidence="15">Fapy-DNA glycosylase</shortName>
        <ecNumber evidence="15">3.2.2.23</ecNumber>
    </recommendedName>
    <alternativeName>
        <fullName evidence="15">DNA-(apurinic or apyrimidinic site) lyase MutM</fullName>
        <shortName evidence="15">AP lyase MutM</shortName>
        <ecNumber evidence="15">4.2.99.18</ecNumber>
    </alternativeName>
</protein>
<evidence type="ECO:0000256" key="15">
    <source>
        <dbReference type="HAMAP-Rule" id="MF_00103"/>
    </source>
</evidence>
<keyword evidence="11 15" id="KW-0456">Lyase</keyword>
<dbReference type="InterPro" id="IPR020629">
    <property type="entry name" value="FPG_Glyclase"/>
</dbReference>
<comment type="subunit">
    <text evidence="3 15">Monomer.</text>
</comment>
<keyword evidence="8 15" id="KW-0862">Zinc</keyword>
<keyword evidence="4 15" id="KW-0479">Metal-binding</keyword>
<dbReference type="InterPro" id="IPR015886">
    <property type="entry name" value="H2TH_FPG"/>
</dbReference>
<keyword evidence="9 15" id="KW-0238">DNA-binding</keyword>
<dbReference type="SMART" id="SM01232">
    <property type="entry name" value="H2TH"/>
    <property type="match status" value="1"/>
</dbReference>
<dbReference type="InterPro" id="IPR010979">
    <property type="entry name" value="Ribosomal_uS13-like_H2TH"/>
</dbReference>
<feature type="domain" description="FPG-type" evidence="16">
    <location>
        <begin position="247"/>
        <end position="281"/>
    </location>
</feature>
<keyword evidence="6 15" id="KW-0863">Zinc-finger</keyword>
<dbReference type="SUPFAM" id="SSF57716">
    <property type="entry name" value="Glucocorticoid receptor-like (DNA-binding domain)"/>
    <property type="match status" value="1"/>
</dbReference>
<evidence type="ECO:0000256" key="10">
    <source>
        <dbReference type="ARBA" id="ARBA00023204"/>
    </source>
</evidence>
<dbReference type="InterPro" id="IPR035937">
    <property type="entry name" value="FPG_N"/>
</dbReference>
<keyword evidence="12 15" id="KW-0511">Multifunctional enzyme</keyword>
<keyword evidence="5 15" id="KW-0227">DNA damage</keyword>
<comment type="cofactor">
    <cofactor evidence="15">
        <name>Zn(2+)</name>
        <dbReference type="ChEBI" id="CHEBI:29105"/>
    </cofactor>
    <text evidence="15">Binds 1 zinc ion per subunit.</text>
</comment>
<evidence type="ECO:0000313" key="19">
    <source>
        <dbReference type="Proteomes" id="UP001596050"/>
    </source>
</evidence>
<keyword evidence="10 15" id="KW-0234">DNA repair</keyword>
<evidence type="ECO:0000256" key="6">
    <source>
        <dbReference type="ARBA" id="ARBA00022771"/>
    </source>
</evidence>
<keyword evidence="19" id="KW-1185">Reference proteome</keyword>
<feature type="active site" description="Proton donor" evidence="15">
    <location>
        <position position="3"/>
    </location>
</feature>
<evidence type="ECO:0000259" key="17">
    <source>
        <dbReference type="PROSITE" id="PS51068"/>
    </source>
</evidence>
<dbReference type="PANTHER" id="PTHR22993:SF9">
    <property type="entry name" value="FORMAMIDOPYRIMIDINE-DNA GLYCOSYLASE"/>
    <property type="match status" value="1"/>
</dbReference>
<dbReference type="Pfam" id="PF01149">
    <property type="entry name" value="Fapy_DNA_glyco"/>
    <property type="match status" value="1"/>
</dbReference>
<proteinExistence type="inferred from homology"/>
<dbReference type="CDD" id="cd08966">
    <property type="entry name" value="EcFpg-like_N"/>
    <property type="match status" value="1"/>
</dbReference>
<dbReference type="PROSITE" id="PS51066">
    <property type="entry name" value="ZF_FPG_2"/>
    <property type="match status" value="1"/>
</dbReference>
<dbReference type="Pfam" id="PF06827">
    <property type="entry name" value="zf-FPG_IleRS"/>
    <property type="match status" value="1"/>
</dbReference>
<dbReference type="InterPro" id="IPR012319">
    <property type="entry name" value="FPG_cat"/>
</dbReference>
<accession>A0ABW0L1K1</accession>
<dbReference type="GO" id="GO:0008534">
    <property type="term" value="F:oxidized purine nucleobase lesion DNA N-glycosylase activity"/>
    <property type="evidence" value="ECO:0007669"/>
    <property type="project" value="UniProtKB-EC"/>
</dbReference>
<reference evidence="19" key="1">
    <citation type="journal article" date="2019" name="Int. J. Syst. Evol. Microbiol.">
        <title>The Global Catalogue of Microorganisms (GCM) 10K type strain sequencing project: providing services to taxonomists for standard genome sequencing and annotation.</title>
        <authorList>
            <consortium name="The Broad Institute Genomics Platform"/>
            <consortium name="The Broad Institute Genome Sequencing Center for Infectious Disease"/>
            <person name="Wu L."/>
            <person name="Ma J."/>
        </authorList>
    </citation>
    <scope>NUCLEOTIDE SEQUENCE [LARGE SCALE GENOMIC DNA]</scope>
    <source>
        <strain evidence="19">KACC 12649</strain>
    </source>
</reference>
<dbReference type="EMBL" id="JBHSMU010000008">
    <property type="protein sequence ID" value="MFC5459600.1"/>
    <property type="molecule type" value="Genomic_DNA"/>
</dbReference>
<feature type="binding site" evidence="15">
    <location>
        <position position="91"/>
    </location>
    <ligand>
        <name>DNA</name>
        <dbReference type="ChEBI" id="CHEBI:16991"/>
    </ligand>
</feature>
<evidence type="ECO:0000256" key="3">
    <source>
        <dbReference type="ARBA" id="ARBA00011245"/>
    </source>
</evidence>
<evidence type="ECO:0000256" key="14">
    <source>
        <dbReference type="ARBA" id="ARBA00044632"/>
    </source>
</evidence>
<evidence type="ECO:0000256" key="8">
    <source>
        <dbReference type="ARBA" id="ARBA00022833"/>
    </source>
</evidence>
<evidence type="ECO:0000256" key="7">
    <source>
        <dbReference type="ARBA" id="ARBA00022801"/>
    </source>
</evidence>
<dbReference type="SUPFAM" id="SSF81624">
    <property type="entry name" value="N-terminal domain of MutM-like DNA repair proteins"/>
    <property type="match status" value="1"/>
</dbReference>
<evidence type="ECO:0000256" key="4">
    <source>
        <dbReference type="ARBA" id="ARBA00022723"/>
    </source>
</evidence>
<dbReference type="SUPFAM" id="SSF46946">
    <property type="entry name" value="S13-like H2TH domain"/>
    <property type="match status" value="1"/>
</dbReference>
<evidence type="ECO:0000256" key="9">
    <source>
        <dbReference type="ARBA" id="ARBA00023125"/>
    </source>
</evidence>
<comment type="function">
    <text evidence="15">Involved in base excision repair of DNA damaged by oxidation or by mutagenic agents. Acts as DNA glycosylase that recognizes and removes damaged bases. Has a preference for oxidized purines, such as 7,8-dihydro-8-oxoguanine (8-oxoG). Has AP (apurinic/apyrimidinic) lyase activity and introduces nicks in the DNA strand. Cleaves the DNA backbone by beta-delta elimination to generate a single-strand break at the site of the removed base with both 3'- and 5'-phosphates.</text>
</comment>
<dbReference type="InterPro" id="IPR010663">
    <property type="entry name" value="Znf_FPG/IleRS"/>
</dbReference>
<dbReference type="InterPro" id="IPR015887">
    <property type="entry name" value="DNA_glyclase_Znf_dom_DNA_BS"/>
</dbReference>
<feature type="domain" description="Formamidopyrimidine-DNA glycosylase catalytic" evidence="17">
    <location>
        <begin position="2"/>
        <end position="120"/>
    </location>
</feature>
<comment type="catalytic activity">
    <reaction evidence="1 15">
        <text>Hydrolysis of DNA containing ring-opened 7-methylguanine residues, releasing 2,6-diamino-4-hydroxy-5-(N-methyl)formamidopyrimidine.</text>
        <dbReference type="EC" id="3.2.2.23"/>
    </reaction>
</comment>
<feature type="active site" description="Proton donor; for beta-elimination activity" evidence="15">
    <location>
        <position position="58"/>
    </location>
</feature>
<keyword evidence="7 15" id="KW-0378">Hydrolase</keyword>
<dbReference type="SMART" id="SM00898">
    <property type="entry name" value="Fapy_DNA_glyco"/>
    <property type="match status" value="1"/>
</dbReference>
<keyword evidence="13 15" id="KW-0326">Glycosidase</keyword>
<comment type="caution">
    <text evidence="18">The sequence shown here is derived from an EMBL/GenBank/DDBJ whole genome shotgun (WGS) entry which is preliminary data.</text>
</comment>
<organism evidence="18 19">
    <name type="scientific">Massilia niabensis</name>
    <dbReference type="NCBI Taxonomy" id="544910"/>
    <lineage>
        <taxon>Bacteria</taxon>
        <taxon>Pseudomonadati</taxon>
        <taxon>Pseudomonadota</taxon>
        <taxon>Betaproteobacteria</taxon>
        <taxon>Burkholderiales</taxon>
        <taxon>Oxalobacteraceae</taxon>
        <taxon>Telluria group</taxon>
        <taxon>Massilia</taxon>
    </lineage>
</organism>
<dbReference type="RefSeq" id="WP_379781600.1">
    <property type="nucleotide sequence ID" value="NZ_JBHSMU010000008.1"/>
</dbReference>
<dbReference type="EC" id="3.2.2.23" evidence="15"/>